<keyword evidence="7 12" id="KW-0808">Transferase</keyword>
<dbReference type="GO" id="GO:0046654">
    <property type="term" value="P:tetrahydrofolate biosynthetic process"/>
    <property type="evidence" value="ECO:0007669"/>
    <property type="project" value="UniProtKB-UniPathway"/>
</dbReference>
<evidence type="ECO:0000313" key="14">
    <source>
        <dbReference type="EMBL" id="HGG99135.1"/>
    </source>
</evidence>
<gene>
    <name evidence="14" type="primary">folP</name>
    <name evidence="14" type="ORF">ENV75_01600</name>
</gene>
<comment type="caution">
    <text evidence="14">The sequence shown here is derived from an EMBL/GenBank/DDBJ whole genome shotgun (WGS) entry which is preliminary data.</text>
</comment>
<evidence type="ECO:0000256" key="6">
    <source>
        <dbReference type="ARBA" id="ARBA00016919"/>
    </source>
</evidence>
<dbReference type="SUPFAM" id="SSF51717">
    <property type="entry name" value="Dihydropteroate synthetase-like"/>
    <property type="match status" value="1"/>
</dbReference>
<evidence type="ECO:0000256" key="2">
    <source>
        <dbReference type="ARBA" id="ARBA00001946"/>
    </source>
</evidence>
<comment type="similarity">
    <text evidence="4 12">Belongs to the DHPS family.</text>
</comment>
<dbReference type="GO" id="GO:0004156">
    <property type="term" value="F:dihydropteroate synthase activity"/>
    <property type="evidence" value="ECO:0007669"/>
    <property type="project" value="UniProtKB-EC"/>
</dbReference>
<dbReference type="InterPro" id="IPR006390">
    <property type="entry name" value="DHP_synth_dom"/>
</dbReference>
<comment type="catalytic activity">
    <reaction evidence="1">
        <text>(7,8-dihydropterin-6-yl)methyl diphosphate + 4-aminobenzoate = 7,8-dihydropteroate + diphosphate</text>
        <dbReference type="Rhea" id="RHEA:19949"/>
        <dbReference type="ChEBI" id="CHEBI:17836"/>
        <dbReference type="ChEBI" id="CHEBI:17839"/>
        <dbReference type="ChEBI" id="CHEBI:33019"/>
        <dbReference type="ChEBI" id="CHEBI:72950"/>
        <dbReference type="EC" id="2.5.1.15"/>
    </reaction>
</comment>
<comment type="function">
    <text evidence="12">Catalyzes the condensation of para-aminobenzoate (pABA) with 6-hydroxymethyl-7,8-dihydropterin diphosphate (DHPt-PP) to form 7,8-dihydropteroate (H2Pte), the immediate precursor of folate derivatives.</text>
</comment>
<dbReference type="EMBL" id="DTHO01000014">
    <property type="protein sequence ID" value="HGG99135.1"/>
    <property type="molecule type" value="Genomic_DNA"/>
</dbReference>
<dbReference type="InterPro" id="IPR045031">
    <property type="entry name" value="DHP_synth-like"/>
</dbReference>
<dbReference type="CDD" id="cd00739">
    <property type="entry name" value="DHPS"/>
    <property type="match status" value="1"/>
</dbReference>
<evidence type="ECO:0000256" key="5">
    <source>
        <dbReference type="ARBA" id="ARBA00012458"/>
    </source>
</evidence>
<dbReference type="Pfam" id="PF00809">
    <property type="entry name" value="Pterin_bind"/>
    <property type="match status" value="1"/>
</dbReference>
<keyword evidence="10 12" id="KW-0289">Folate biosynthesis</keyword>
<evidence type="ECO:0000256" key="10">
    <source>
        <dbReference type="ARBA" id="ARBA00022909"/>
    </source>
</evidence>
<dbReference type="GO" id="GO:0046656">
    <property type="term" value="P:folic acid biosynthetic process"/>
    <property type="evidence" value="ECO:0007669"/>
    <property type="project" value="UniProtKB-KW"/>
</dbReference>
<sequence length="280" mass="30935">MKLCFRNFEFDFLKKTYLMGILNVTPDSFFDGGRYFSVKDAIDHVIRMIDEGADIIDIGGESTRPGAEPVTVDEELKRVIPVIEAVSKKVSVPISIDTYKARVAEVAIQAGATIVNDISGLRFDPQMPEIVNKYRVPVIVMHIKGTPRDMQKNPSYNALIPEIIEYLRESIVIAKNAGIQENMIIIDPGIGFGKLPEHNLEIIKKLKDFTHLGKPILIGVSRKSFIGKVLNDAPPEDRLEGTAAAVVASILNGANIVRVHDVGFMYKVVKMADAIKFGVC</sequence>
<dbReference type="NCBIfam" id="TIGR01496">
    <property type="entry name" value="DHPS"/>
    <property type="match status" value="1"/>
</dbReference>
<reference evidence="14" key="1">
    <citation type="journal article" date="2020" name="mSystems">
        <title>Genome- and Community-Level Interaction Insights into Carbon Utilization and Element Cycling Functions of Hydrothermarchaeota in Hydrothermal Sediment.</title>
        <authorList>
            <person name="Zhou Z."/>
            <person name="Liu Y."/>
            <person name="Xu W."/>
            <person name="Pan J."/>
            <person name="Luo Z.H."/>
            <person name="Li M."/>
        </authorList>
    </citation>
    <scope>NUCLEOTIDE SEQUENCE [LARGE SCALE GENOMIC DNA]</scope>
    <source>
        <strain evidence="14">SpSt-788</strain>
    </source>
</reference>
<dbReference type="PANTHER" id="PTHR20941:SF1">
    <property type="entry name" value="FOLIC ACID SYNTHESIS PROTEIN FOL1"/>
    <property type="match status" value="1"/>
</dbReference>
<dbReference type="InterPro" id="IPR000489">
    <property type="entry name" value="Pterin-binding_dom"/>
</dbReference>
<dbReference type="FunFam" id="3.20.20.20:FF:000006">
    <property type="entry name" value="Dihydropteroate synthase"/>
    <property type="match status" value="1"/>
</dbReference>
<dbReference type="InterPro" id="IPR011005">
    <property type="entry name" value="Dihydropteroate_synth-like_sf"/>
</dbReference>
<dbReference type="UniPathway" id="UPA00077">
    <property type="reaction ID" value="UER00156"/>
</dbReference>
<accession>A0A7C4AIU4</accession>
<feature type="domain" description="Pterin-binding" evidence="13">
    <location>
        <begin position="16"/>
        <end position="270"/>
    </location>
</feature>
<dbReference type="Gene3D" id="3.20.20.20">
    <property type="entry name" value="Dihydropteroate synthase-like"/>
    <property type="match status" value="1"/>
</dbReference>
<evidence type="ECO:0000259" key="13">
    <source>
        <dbReference type="PROSITE" id="PS50972"/>
    </source>
</evidence>
<dbReference type="GO" id="GO:0005829">
    <property type="term" value="C:cytosol"/>
    <property type="evidence" value="ECO:0007669"/>
    <property type="project" value="TreeGrafter"/>
</dbReference>
<evidence type="ECO:0000256" key="9">
    <source>
        <dbReference type="ARBA" id="ARBA00022842"/>
    </source>
</evidence>
<evidence type="ECO:0000256" key="8">
    <source>
        <dbReference type="ARBA" id="ARBA00022723"/>
    </source>
</evidence>
<comment type="cofactor">
    <cofactor evidence="2 12">
        <name>Mg(2+)</name>
        <dbReference type="ChEBI" id="CHEBI:18420"/>
    </cofactor>
</comment>
<dbReference type="AlphaFoldDB" id="A0A7C4AIU4"/>
<dbReference type="EC" id="2.5.1.15" evidence="5 12"/>
<organism evidence="14">
    <name type="scientific">Thermodesulfovibrio aggregans</name>
    <dbReference type="NCBI Taxonomy" id="86166"/>
    <lineage>
        <taxon>Bacteria</taxon>
        <taxon>Pseudomonadati</taxon>
        <taxon>Nitrospirota</taxon>
        <taxon>Thermodesulfovibrionia</taxon>
        <taxon>Thermodesulfovibrionales</taxon>
        <taxon>Thermodesulfovibrionaceae</taxon>
        <taxon>Thermodesulfovibrio</taxon>
    </lineage>
</organism>
<dbReference type="PROSITE" id="PS00793">
    <property type="entry name" value="DHPS_2"/>
    <property type="match status" value="1"/>
</dbReference>
<dbReference type="GO" id="GO:0046872">
    <property type="term" value="F:metal ion binding"/>
    <property type="evidence" value="ECO:0007669"/>
    <property type="project" value="UniProtKB-KW"/>
</dbReference>
<protein>
    <recommendedName>
        <fullName evidence="6 12">Dihydropteroate synthase</fullName>
        <shortName evidence="12">DHPS</shortName>
        <ecNumber evidence="5 12">2.5.1.15</ecNumber>
    </recommendedName>
    <alternativeName>
        <fullName evidence="11 12">Dihydropteroate pyrophosphorylase</fullName>
    </alternativeName>
</protein>
<keyword evidence="8 12" id="KW-0479">Metal-binding</keyword>
<evidence type="ECO:0000256" key="1">
    <source>
        <dbReference type="ARBA" id="ARBA00000012"/>
    </source>
</evidence>
<evidence type="ECO:0000256" key="4">
    <source>
        <dbReference type="ARBA" id="ARBA00009503"/>
    </source>
</evidence>
<keyword evidence="9 12" id="KW-0460">Magnesium</keyword>
<evidence type="ECO:0000256" key="3">
    <source>
        <dbReference type="ARBA" id="ARBA00004763"/>
    </source>
</evidence>
<evidence type="ECO:0000256" key="11">
    <source>
        <dbReference type="ARBA" id="ARBA00030193"/>
    </source>
</evidence>
<dbReference type="PROSITE" id="PS50972">
    <property type="entry name" value="PTERIN_BINDING"/>
    <property type="match status" value="1"/>
</dbReference>
<name>A0A7C4AIU4_9BACT</name>
<dbReference type="PANTHER" id="PTHR20941">
    <property type="entry name" value="FOLATE SYNTHESIS PROTEINS"/>
    <property type="match status" value="1"/>
</dbReference>
<evidence type="ECO:0000256" key="12">
    <source>
        <dbReference type="RuleBase" id="RU361205"/>
    </source>
</evidence>
<evidence type="ECO:0000256" key="7">
    <source>
        <dbReference type="ARBA" id="ARBA00022679"/>
    </source>
</evidence>
<dbReference type="PROSITE" id="PS00792">
    <property type="entry name" value="DHPS_1"/>
    <property type="match status" value="1"/>
</dbReference>
<comment type="pathway">
    <text evidence="3 12">Cofactor biosynthesis; tetrahydrofolate biosynthesis; 7,8-dihydrofolate from 2-amino-4-hydroxy-6-hydroxymethyl-7,8-dihydropteridine diphosphate and 4-aminobenzoate: step 1/2.</text>
</comment>
<proteinExistence type="inferred from homology"/>